<dbReference type="Proteomes" id="UP000179807">
    <property type="component" value="Unassembled WGS sequence"/>
</dbReference>
<reference evidence="2" key="1">
    <citation type="submission" date="2016-10" db="EMBL/GenBank/DDBJ databases">
        <authorList>
            <person name="Benchimol M."/>
            <person name="Almeida L.G."/>
            <person name="Vasconcelos A.T."/>
            <person name="Perreira-Neves A."/>
            <person name="Rosa I.A."/>
            <person name="Tasca T."/>
            <person name="Bogo M.R."/>
            <person name="de Souza W."/>
        </authorList>
    </citation>
    <scope>NUCLEOTIDE SEQUENCE [LARGE SCALE GENOMIC DNA]</scope>
    <source>
        <strain evidence="2">K</strain>
    </source>
</reference>
<accession>A0A1J4KSW9</accession>
<name>A0A1J4KSW9_9EUKA</name>
<sequence>MKTTIGTGLEEYKNLIIQENKRIQEDEIQYQKNITKTRELITELDVKIEAQKQKNILLESNLRQEFEKLRDEQLETLDSFKEEKTEEDSEIEKKEAKVAPYQNKKEQLQKEILKLQRLVKCQEISIDKIKSGFSLED</sequence>
<dbReference type="GeneID" id="94832993"/>
<dbReference type="VEuPathDB" id="TrichDB:TRFO_15272"/>
<dbReference type="EMBL" id="MLAK01000384">
    <property type="protein sequence ID" value="OHT14355.1"/>
    <property type="molecule type" value="Genomic_DNA"/>
</dbReference>
<evidence type="ECO:0000313" key="3">
    <source>
        <dbReference type="Proteomes" id="UP000179807"/>
    </source>
</evidence>
<dbReference type="RefSeq" id="XP_068367491.1">
    <property type="nucleotide sequence ID" value="XM_068498289.1"/>
</dbReference>
<keyword evidence="1" id="KW-0175">Coiled coil</keyword>
<evidence type="ECO:0000256" key="1">
    <source>
        <dbReference type="SAM" id="Coils"/>
    </source>
</evidence>
<feature type="coiled-coil region" evidence="1">
    <location>
        <begin position="63"/>
        <end position="125"/>
    </location>
</feature>
<gene>
    <name evidence="2" type="ORF">TRFO_15272</name>
</gene>
<protein>
    <submittedName>
        <fullName evidence="2">Uncharacterized protein</fullName>
    </submittedName>
</protein>
<proteinExistence type="predicted"/>
<evidence type="ECO:0000313" key="2">
    <source>
        <dbReference type="EMBL" id="OHT14355.1"/>
    </source>
</evidence>
<keyword evidence="3" id="KW-1185">Reference proteome</keyword>
<organism evidence="2 3">
    <name type="scientific">Tritrichomonas foetus</name>
    <dbReference type="NCBI Taxonomy" id="1144522"/>
    <lineage>
        <taxon>Eukaryota</taxon>
        <taxon>Metamonada</taxon>
        <taxon>Parabasalia</taxon>
        <taxon>Tritrichomonadida</taxon>
        <taxon>Tritrichomonadidae</taxon>
        <taxon>Tritrichomonas</taxon>
    </lineage>
</organism>
<dbReference type="AlphaFoldDB" id="A0A1J4KSW9"/>
<comment type="caution">
    <text evidence="2">The sequence shown here is derived from an EMBL/GenBank/DDBJ whole genome shotgun (WGS) entry which is preliminary data.</text>
</comment>